<evidence type="ECO:0000313" key="1">
    <source>
        <dbReference type="EMBL" id="MDT0266414.1"/>
    </source>
</evidence>
<gene>
    <name evidence="1" type="ORF">RM844_08905</name>
</gene>
<dbReference type="Proteomes" id="UP001183410">
    <property type="component" value="Unassembled WGS sequence"/>
</dbReference>
<comment type="caution">
    <text evidence="1">The sequence shown here is derived from an EMBL/GenBank/DDBJ whole genome shotgun (WGS) entry which is preliminary data.</text>
</comment>
<dbReference type="RefSeq" id="WP_311666431.1">
    <property type="nucleotide sequence ID" value="NZ_JAVREO010000004.1"/>
</dbReference>
<organism evidence="1 2">
    <name type="scientific">Streptomyces chisholmiae</name>
    <dbReference type="NCBI Taxonomy" id="3075540"/>
    <lineage>
        <taxon>Bacteria</taxon>
        <taxon>Bacillati</taxon>
        <taxon>Actinomycetota</taxon>
        <taxon>Actinomycetes</taxon>
        <taxon>Kitasatosporales</taxon>
        <taxon>Streptomycetaceae</taxon>
        <taxon>Streptomyces</taxon>
    </lineage>
</organism>
<reference evidence="2" key="1">
    <citation type="submission" date="2023-07" db="EMBL/GenBank/DDBJ databases">
        <title>30 novel species of actinomycetes from the DSMZ collection.</title>
        <authorList>
            <person name="Nouioui I."/>
        </authorList>
    </citation>
    <scope>NUCLEOTIDE SEQUENCE [LARGE SCALE GENOMIC DNA]</scope>
    <source>
        <strain evidence="2">DSM 44915</strain>
    </source>
</reference>
<accession>A0ABU2JN51</accession>
<proteinExistence type="predicted"/>
<dbReference type="EMBL" id="JAVREO010000004">
    <property type="protein sequence ID" value="MDT0266414.1"/>
    <property type="molecule type" value="Genomic_DNA"/>
</dbReference>
<keyword evidence="2" id="KW-1185">Reference proteome</keyword>
<sequence length="167" mass="18375">MKWLDRKIKAYQDQAFETYAQMHDVPPEQRQATQQNIVQGAQGHYDPRAAAALSDPETAAYLALPQAEQLRQQQELQAYGQRLRALWETGTDAELTITSIAPTGVTLGGQRQYTIGVRVTGAGEPYQASTVQVVPAPVFAQYTVGARFRGKVNPGDRAEVGIFERIG</sequence>
<protein>
    <submittedName>
        <fullName evidence="1">Uncharacterized protein</fullName>
    </submittedName>
</protein>
<evidence type="ECO:0000313" key="2">
    <source>
        <dbReference type="Proteomes" id="UP001183410"/>
    </source>
</evidence>
<name>A0ABU2JN51_9ACTN</name>